<dbReference type="Proteomes" id="UP001430306">
    <property type="component" value="Unassembled WGS sequence"/>
</dbReference>
<comment type="caution">
    <text evidence="1">The sequence shown here is derived from an EMBL/GenBank/DDBJ whole genome shotgun (WGS) entry which is preliminary data.</text>
</comment>
<evidence type="ECO:0000313" key="1">
    <source>
        <dbReference type="EMBL" id="MCC9645002.1"/>
    </source>
</evidence>
<gene>
    <name evidence="1" type="ORF">LOC71_22220</name>
</gene>
<keyword evidence="2" id="KW-1185">Reference proteome</keyword>
<sequence>MGRIPTEWFADTADAFMNGKVYQSKLTFDACGDAARLLRSDNMQFVVRLVACQTNERFTVKPG</sequence>
<reference evidence="1" key="1">
    <citation type="submission" date="2021-11" db="EMBL/GenBank/DDBJ databases">
        <title>Genome sequence.</title>
        <authorList>
            <person name="Sun Q."/>
        </authorList>
    </citation>
    <scope>NUCLEOTIDE SEQUENCE</scope>
    <source>
        <strain evidence="1">JC740</strain>
    </source>
</reference>
<proteinExistence type="predicted"/>
<organism evidence="1 2">
    <name type="scientific">Rhodopirellula halodulae</name>
    <dbReference type="NCBI Taxonomy" id="2894198"/>
    <lineage>
        <taxon>Bacteria</taxon>
        <taxon>Pseudomonadati</taxon>
        <taxon>Planctomycetota</taxon>
        <taxon>Planctomycetia</taxon>
        <taxon>Pirellulales</taxon>
        <taxon>Pirellulaceae</taxon>
        <taxon>Rhodopirellula</taxon>
    </lineage>
</organism>
<dbReference type="RefSeq" id="WP_230276658.1">
    <property type="nucleotide sequence ID" value="NZ_JAJKFW010000062.1"/>
</dbReference>
<accession>A0ABS8NN80</accession>
<name>A0ABS8NN80_9BACT</name>
<protein>
    <submittedName>
        <fullName evidence="1">Uncharacterized protein</fullName>
    </submittedName>
</protein>
<evidence type="ECO:0000313" key="2">
    <source>
        <dbReference type="Proteomes" id="UP001430306"/>
    </source>
</evidence>
<dbReference type="EMBL" id="JAJKFW010000062">
    <property type="protein sequence ID" value="MCC9645002.1"/>
    <property type="molecule type" value="Genomic_DNA"/>
</dbReference>